<dbReference type="GO" id="GO:0004540">
    <property type="term" value="F:RNA nuclease activity"/>
    <property type="evidence" value="ECO:0007669"/>
    <property type="project" value="InterPro"/>
</dbReference>
<dbReference type="PROSITE" id="PS51644">
    <property type="entry name" value="HTH_OST"/>
    <property type="match status" value="1"/>
</dbReference>
<dbReference type="CDD" id="cd11297">
    <property type="entry name" value="PIN_LabA-like_N_1"/>
    <property type="match status" value="1"/>
</dbReference>
<dbReference type="InterPro" id="IPR021139">
    <property type="entry name" value="NYN"/>
</dbReference>
<accession>A0A4U0F4P9</accession>
<reference evidence="2 3" key="1">
    <citation type="submission" date="2019-04" db="EMBL/GenBank/DDBJ databases">
        <title>Cohnella sp. nov., isolated from soil.</title>
        <authorList>
            <person name="Kim W."/>
        </authorList>
    </citation>
    <scope>NUCLEOTIDE SEQUENCE [LARGE SCALE GENOMIC DNA]</scope>
    <source>
        <strain evidence="2 3">CAU 1483</strain>
    </source>
</reference>
<proteinExistence type="predicted"/>
<dbReference type="Proteomes" id="UP000309673">
    <property type="component" value="Unassembled WGS sequence"/>
</dbReference>
<organism evidence="2 3">
    <name type="scientific">Cohnella pontilimi</name>
    <dbReference type="NCBI Taxonomy" id="2564100"/>
    <lineage>
        <taxon>Bacteria</taxon>
        <taxon>Bacillati</taxon>
        <taxon>Bacillota</taxon>
        <taxon>Bacilli</taxon>
        <taxon>Bacillales</taxon>
        <taxon>Paenibacillaceae</taxon>
        <taxon>Cohnella</taxon>
    </lineage>
</organism>
<dbReference type="AlphaFoldDB" id="A0A4U0F4P9"/>
<dbReference type="CDD" id="cd10146">
    <property type="entry name" value="LabA_like_C"/>
    <property type="match status" value="1"/>
</dbReference>
<dbReference type="EMBL" id="SUPK01000010">
    <property type="protein sequence ID" value="TJY39575.1"/>
    <property type="molecule type" value="Genomic_DNA"/>
</dbReference>
<dbReference type="PANTHER" id="PTHR35811:SF1">
    <property type="entry name" value="HTH OST-TYPE DOMAIN-CONTAINING PROTEIN"/>
    <property type="match status" value="1"/>
</dbReference>
<dbReference type="Gene3D" id="3.40.50.1010">
    <property type="entry name" value="5'-nuclease"/>
    <property type="match status" value="1"/>
</dbReference>
<dbReference type="RefSeq" id="WP_136779378.1">
    <property type="nucleotide sequence ID" value="NZ_SUPK01000010.1"/>
</dbReference>
<sequence length="252" mass="28082">MSDSEKKLAVLIDADNVPHKNIKGILKEITKYGSATFKRIYGDWTTQAMSGWKKKLLETAITPIQQYSYTTGKNSTDSALIIDAMDILYSGNVDGFCIVASDSDYTRLAVRIREAGLLVYGFGERKTPEAFRVSCDKFTYLEIIDSSDSPELTDTKATQQANSSESINPELIELISSSVEDVADENGWASLGAVGSHIQKKKPDFDPRNYGFSKLTPLITNLNVFEIDRRRSKGSKADVIYIKTKVKVKQKR</sequence>
<gene>
    <name evidence="2" type="ORF">E5161_18545</name>
</gene>
<comment type="caution">
    <text evidence="2">The sequence shown here is derived from an EMBL/GenBank/DDBJ whole genome shotgun (WGS) entry which is preliminary data.</text>
</comment>
<evidence type="ECO:0000313" key="3">
    <source>
        <dbReference type="Proteomes" id="UP000309673"/>
    </source>
</evidence>
<dbReference type="InterPro" id="IPR041966">
    <property type="entry name" value="LOTUS-like"/>
</dbReference>
<dbReference type="PANTHER" id="PTHR35811">
    <property type="entry name" value="SLR1870 PROTEIN"/>
    <property type="match status" value="1"/>
</dbReference>
<keyword evidence="3" id="KW-1185">Reference proteome</keyword>
<protein>
    <submittedName>
        <fullName evidence="2">NYN domain-containing protein</fullName>
    </submittedName>
</protein>
<dbReference type="Pfam" id="PF01936">
    <property type="entry name" value="NYN"/>
    <property type="match status" value="1"/>
</dbReference>
<feature type="domain" description="HTH OST-type" evidence="1">
    <location>
        <begin position="167"/>
        <end position="244"/>
    </location>
</feature>
<dbReference type="InterPro" id="IPR025605">
    <property type="entry name" value="OST-HTH/LOTUS_dom"/>
</dbReference>
<evidence type="ECO:0000259" key="1">
    <source>
        <dbReference type="PROSITE" id="PS51644"/>
    </source>
</evidence>
<evidence type="ECO:0000313" key="2">
    <source>
        <dbReference type="EMBL" id="TJY39575.1"/>
    </source>
</evidence>
<dbReference type="Pfam" id="PF12872">
    <property type="entry name" value="OST-HTH"/>
    <property type="match status" value="1"/>
</dbReference>
<name>A0A4U0F4P9_9BACL</name>
<dbReference type="OrthoDB" id="9783963at2"/>
<dbReference type="Gene3D" id="3.30.420.610">
    <property type="entry name" value="LOTUS domain-like"/>
    <property type="match status" value="1"/>
</dbReference>